<dbReference type="AlphaFoldDB" id="A0A1B2EYD3"/>
<proteinExistence type="predicted"/>
<reference evidence="1" key="1">
    <citation type="submission" date="2016-07" db="EMBL/GenBank/DDBJ databases">
        <title>Microvirga ossetica sp. nov. a new species of rhizobia isolated from root nodules of the legume species Vicia alpestris Steven originated from North Ossetia region in the Caucasus.</title>
        <authorList>
            <person name="Safronova V.I."/>
            <person name="Kuznetsova I.G."/>
            <person name="Sazanova A.L."/>
            <person name="Belimov A."/>
            <person name="Andronov E."/>
            <person name="Osledkin Y.S."/>
            <person name="Onishchuk O.P."/>
            <person name="Kurchak O.N."/>
            <person name="Shaposhnikov A.I."/>
            <person name="Willems A."/>
            <person name="Tikhonovich I.A."/>
        </authorList>
    </citation>
    <scope>NUCLEOTIDE SEQUENCE [LARGE SCALE GENOMIC DNA]</scope>
    <source>
        <strain evidence="1">V5/3M</strain>
        <plasmid evidence="1">unnamed4</plasmid>
    </source>
</reference>
<evidence type="ECO:0008006" key="2">
    <source>
        <dbReference type="Google" id="ProtNLM"/>
    </source>
</evidence>
<dbReference type="KEGG" id="moc:BB934_42970"/>
<accession>A0A1B2EYD3</accession>
<gene>
    <name evidence="1" type="ORF">BB934_42970</name>
</gene>
<organism evidence="1">
    <name type="scientific">Microvirga ossetica</name>
    <dbReference type="NCBI Taxonomy" id="1882682"/>
    <lineage>
        <taxon>Bacteria</taxon>
        <taxon>Pseudomonadati</taxon>
        <taxon>Pseudomonadota</taxon>
        <taxon>Alphaproteobacteria</taxon>
        <taxon>Hyphomicrobiales</taxon>
        <taxon>Methylobacteriaceae</taxon>
        <taxon>Microvirga</taxon>
    </lineage>
</organism>
<geneLocation type="plasmid" evidence="1">
    <name>unnamed4</name>
</geneLocation>
<dbReference type="EMBL" id="CP016620">
    <property type="protein sequence ID" value="ANY84985.1"/>
    <property type="molecule type" value="Genomic_DNA"/>
</dbReference>
<sequence>MRDEQEVEPMPNQYNERWEGPIRGLRLPLVAWNSLHNEGIMTIVQLTAAADRLERLPGIGLNMARVIREELARVSAAE</sequence>
<keyword evidence="1" id="KW-0614">Plasmid</keyword>
<name>A0A1B2EYD3_9HYPH</name>
<protein>
    <recommendedName>
        <fullName evidence="2">RNA polymerase alpha subunit C-terminal domain-containing protein</fullName>
    </recommendedName>
</protein>
<evidence type="ECO:0000313" key="1">
    <source>
        <dbReference type="EMBL" id="ANY84985.1"/>
    </source>
</evidence>